<protein>
    <recommendedName>
        <fullName evidence="3">Lipoprotein</fullName>
    </recommendedName>
</protein>
<evidence type="ECO:0000313" key="1">
    <source>
        <dbReference type="EMBL" id="SLN10840.1"/>
    </source>
</evidence>
<dbReference type="RefSeq" id="WP_085862564.1">
    <property type="nucleotide sequence ID" value="NZ_FWFT01000001.1"/>
</dbReference>
<dbReference type="OrthoDB" id="7773807at2"/>
<dbReference type="AlphaFoldDB" id="A0A1Y5RBI7"/>
<dbReference type="EMBL" id="FWFT01000001">
    <property type="protein sequence ID" value="SLN10840.1"/>
    <property type="molecule type" value="Genomic_DNA"/>
</dbReference>
<dbReference type="Proteomes" id="UP000193623">
    <property type="component" value="Unassembled WGS sequence"/>
</dbReference>
<organism evidence="1 2">
    <name type="scientific">Pseudooctadecabacter jejudonensis</name>
    <dbReference type="NCBI Taxonomy" id="1391910"/>
    <lineage>
        <taxon>Bacteria</taxon>
        <taxon>Pseudomonadati</taxon>
        <taxon>Pseudomonadota</taxon>
        <taxon>Alphaproteobacteria</taxon>
        <taxon>Rhodobacterales</taxon>
        <taxon>Paracoccaceae</taxon>
        <taxon>Pseudooctadecabacter</taxon>
    </lineage>
</organism>
<reference evidence="1 2" key="1">
    <citation type="submission" date="2017-03" db="EMBL/GenBank/DDBJ databases">
        <authorList>
            <person name="Afonso C.L."/>
            <person name="Miller P.J."/>
            <person name="Scott M.A."/>
            <person name="Spackman E."/>
            <person name="Goraichik I."/>
            <person name="Dimitrov K.M."/>
            <person name="Suarez D.L."/>
            <person name="Swayne D.E."/>
        </authorList>
    </citation>
    <scope>NUCLEOTIDE SEQUENCE [LARGE SCALE GENOMIC DNA]</scope>
    <source>
        <strain evidence="1 2">CECT 8397</strain>
    </source>
</reference>
<evidence type="ECO:0000313" key="2">
    <source>
        <dbReference type="Proteomes" id="UP000193623"/>
    </source>
</evidence>
<sequence length="162" mass="16991">MIRATLLGTAVMLTVTGCARVAESRFNPLNWFGPSESAPVQAVTSDVRPLVPEGRQTIVIDNRSLVQSVTSLSVDRTTTGAIVRATGVAPTVGFYNAELVPTGVDGGVLTLAFRAQAPEGFSADGSARARQISAAYVMDMSELAAVRSVRVQAASNARVARR</sequence>
<gene>
    <name evidence="1" type="ORF">PSJ8397_00054</name>
</gene>
<keyword evidence="2" id="KW-1185">Reference proteome</keyword>
<name>A0A1Y5RBI7_9RHOB</name>
<accession>A0A1Y5RBI7</accession>
<evidence type="ECO:0008006" key="3">
    <source>
        <dbReference type="Google" id="ProtNLM"/>
    </source>
</evidence>
<dbReference type="PROSITE" id="PS51257">
    <property type="entry name" value="PROKAR_LIPOPROTEIN"/>
    <property type="match status" value="1"/>
</dbReference>
<proteinExistence type="predicted"/>